<protein>
    <submittedName>
        <fullName evidence="1">Uncharacterized protein</fullName>
    </submittedName>
</protein>
<dbReference type="eggNOG" id="ENOG503076I">
    <property type="taxonomic scope" value="Bacteria"/>
</dbReference>
<comment type="caution">
    <text evidence="1">The sequence shown here is derived from an EMBL/GenBank/DDBJ whole genome shotgun (WGS) entry which is preliminary data.</text>
</comment>
<evidence type="ECO:0000313" key="1">
    <source>
        <dbReference type="EMBL" id="KEQ26357.1"/>
    </source>
</evidence>
<proteinExistence type="predicted"/>
<dbReference type="Proteomes" id="UP000028123">
    <property type="component" value="Unassembled WGS sequence"/>
</dbReference>
<keyword evidence="2" id="KW-1185">Reference proteome</keyword>
<dbReference type="AlphaFoldDB" id="A0A081P6N4"/>
<evidence type="ECO:0000313" key="2">
    <source>
        <dbReference type="Proteomes" id="UP000028123"/>
    </source>
</evidence>
<gene>
    <name evidence="1" type="ORF">ET33_31310</name>
</gene>
<accession>A0A081P6N4</accession>
<dbReference type="RefSeq" id="WP_036678724.1">
    <property type="nucleotide sequence ID" value="NZ_JNVM01000006.1"/>
</dbReference>
<reference evidence="1 2" key="1">
    <citation type="submission" date="2014-06" db="EMBL/GenBank/DDBJ databases">
        <title>Draft genome sequence of Paenibacillus sp. MSt1.</title>
        <authorList>
            <person name="Aw Y.K."/>
            <person name="Ong K.S."/>
            <person name="Gan H.M."/>
            <person name="Lee S.M."/>
        </authorList>
    </citation>
    <scope>NUCLEOTIDE SEQUENCE [LARGE SCALE GENOMIC DNA]</scope>
    <source>
        <strain evidence="1 2">MSt1</strain>
    </source>
</reference>
<organism evidence="1 2">
    <name type="scientific">Paenibacillus tyrfis</name>
    <dbReference type="NCBI Taxonomy" id="1501230"/>
    <lineage>
        <taxon>Bacteria</taxon>
        <taxon>Bacillati</taxon>
        <taxon>Bacillota</taxon>
        <taxon>Bacilli</taxon>
        <taxon>Bacillales</taxon>
        <taxon>Paenibacillaceae</taxon>
        <taxon>Paenibacillus</taxon>
    </lineage>
</organism>
<name>A0A081P6N4_9BACL</name>
<dbReference type="EMBL" id="JNVM01000006">
    <property type="protein sequence ID" value="KEQ26357.1"/>
    <property type="molecule type" value="Genomic_DNA"/>
</dbReference>
<sequence>MMQYEKLLVGESQERIQYLARIGAIFEKLYGIKDLHDAVYRASTGAGFAARRLAELGYTDEEVEKLLRERFFFYRANNMGH</sequence>